<keyword evidence="2" id="KW-0862">Zinc</keyword>
<evidence type="ECO:0000256" key="3">
    <source>
        <dbReference type="SAM" id="MobiDB-lite"/>
    </source>
</evidence>
<feature type="compositionally biased region" description="Polar residues" evidence="3">
    <location>
        <begin position="314"/>
        <end position="323"/>
    </location>
</feature>
<dbReference type="SMART" id="SM00343">
    <property type="entry name" value="ZnF_C2HC"/>
    <property type="match status" value="1"/>
</dbReference>
<feature type="compositionally biased region" description="Basic residues" evidence="3">
    <location>
        <begin position="331"/>
        <end position="342"/>
    </location>
</feature>
<feature type="region of interest" description="Disordered" evidence="3">
    <location>
        <begin position="312"/>
        <end position="342"/>
    </location>
</feature>
<accession>A0A0F7SPK6</accession>
<dbReference type="InterPro" id="IPR001878">
    <property type="entry name" value="Znf_CCHC"/>
</dbReference>
<dbReference type="PANTHER" id="PTHR15503">
    <property type="entry name" value="LDOC1 RELATED"/>
    <property type="match status" value="1"/>
</dbReference>
<organism evidence="5">
    <name type="scientific">Phaffia rhodozyma</name>
    <name type="common">Yeast</name>
    <name type="synonym">Xanthophyllomyces dendrorhous</name>
    <dbReference type="NCBI Taxonomy" id="264483"/>
    <lineage>
        <taxon>Eukaryota</taxon>
        <taxon>Fungi</taxon>
        <taxon>Dikarya</taxon>
        <taxon>Basidiomycota</taxon>
        <taxon>Agaricomycotina</taxon>
        <taxon>Tremellomycetes</taxon>
        <taxon>Cystofilobasidiales</taxon>
        <taxon>Mrakiaceae</taxon>
        <taxon>Phaffia</taxon>
    </lineage>
</organism>
<keyword evidence="2" id="KW-0479">Metal-binding</keyword>
<dbReference type="InterPro" id="IPR056924">
    <property type="entry name" value="SH3_Tf2-1"/>
</dbReference>
<evidence type="ECO:0000256" key="1">
    <source>
        <dbReference type="ARBA" id="ARBA00022664"/>
    </source>
</evidence>
<dbReference type="GO" id="GO:0008270">
    <property type="term" value="F:zinc ion binding"/>
    <property type="evidence" value="ECO:0007669"/>
    <property type="project" value="UniProtKB-KW"/>
</dbReference>
<evidence type="ECO:0000256" key="2">
    <source>
        <dbReference type="PROSITE-ProRule" id="PRU00047"/>
    </source>
</evidence>
<evidence type="ECO:0000313" key="5">
    <source>
        <dbReference type="EMBL" id="CED82430.1"/>
    </source>
</evidence>
<dbReference type="InterPro" id="IPR036875">
    <property type="entry name" value="Znf_CCHC_sf"/>
</dbReference>
<dbReference type="PANTHER" id="PTHR15503:SF22">
    <property type="entry name" value="TRANSPOSON TY3-I GAG POLYPROTEIN"/>
    <property type="match status" value="1"/>
</dbReference>
<reference evidence="5" key="1">
    <citation type="submission" date="2014-08" db="EMBL/GenBank/DDBJ databases">
        <authorList>
            <person name="Sharma Rahul"/>
            <person name="Thines Marco"/>
        </authorList>
    </citation>
    <scope>NUCLEOTIDE SEQUENCE</scope>
</reference>
<name>A0A0F7SPK6_PHARH</name>
<sequence>MSNATNSTRIAQLEAKVLALQSELAERSNEPTISAPPLFDGRDPSACREFSTRSVYEYYVEFISLVAFTGWNDDWLISQFYSGLKPRIKDRIDFLKRPDTLEELRNLATQIDERFYEREKKLKGEGTQSTIPHRPFLLDDEKPPWITPADRPAVHADPPDGSIMIDIDNLSSPRGPLTAQERDRRRELNLCLYCGQPGHIRINCPVLDAQKHVRQVRDIESFCQAVLKNAAETQEGYDDPNGSAAPDFKPGDLVLYKQIVTKTYGPNDKLDYKVLGPFKILEPVGRAAFRLDFPATMDRHPVIHVSQLERYHQNEPSAQQVTSPPAEKSLKTKARGMRPKKS</sequence>
<dbReference type="GO" id="GO:0006397">
    <property type="term" value="P:mRNA processing"/>
    <property type="evidence" value="ECO:0007669"/>
    <property type="project" value="UniProtKB-KW"/>
</dbReference>
<proteinExistence type="predicted"/>
<keyword evidence="1" id="KW-0507">mRNA processing</keyword>
<dbReference type="AlphaFoldDB" id="A0A0F7SPK6"/>
<keyword evidence="2" id="KW-0863">Zinc-finger</keyword>
<dbReference type="InterPro" id="IPR032567">
    <property type="entry name" value="RTL1-rel"/>
</dbReference>
<dbReference type="GO" id="GO:0003676">
    <property type="term" value="F:nucleic acid binding"/>
    <property type="evidence" value="ECO:0007669"/>
    <property type="project" value="InterPro"/>
</dbReference>
<dbReference type="Pfam" id="PF24626">
    <property type="entry name" value="SH3_Tf2-1"/>
    <property type="match status" value="1"/>
</dbReference>
<feature type="domain" description="CCHC-type" evidence="4">
    <location>
        <begin position="191"/>
        <end position="205"/>
    </location>
</feature>
<dbReference type="PROSITE" id="PS50158">
    <property type="entry name" value="ZF_CCHC"/>
    <property type="match status" value="1"/>
</dbReference>
<evidence type="ECO:0000259" key="4">
    <source>
        <dbReference type="PROSITE" id="PS50158"/>
    </source>
</evidence>
<dbReference type="SUPFAM" id="SSF57756">
    <property type="entry name" value="Retrovirus zinc finger-like domains"/>
    <property type="match status" value="1"/>
</dbReference>
<dbReference type="EMBL" id="LN483124">
    <property type="protein sequence ID" value="CED82430.1"/>
    <property type="molecule type" value="Genomic_DNA"/>
</dbReference>
<protein>
    <submittedName>
        <fullName evidence="5">Zinc finger, CCHC-type</fullName>
    </submittedName>
</protein>